<dbReference type="PANTHER" id="PTHR30055:SF228">
    <property type="entry name" value="TRANSCRIPTIONAL REGULATOR-RELATED"/>
    <property type="match status" value="1"/>
</dbReference>
<dbReference type="InterPro" id="IPR050109">
    <property type="entry name" value="HTH-type_TetR-like_transc_reg"/>
</dbReference>
<accession>A0A2W2D043</accession>
<evidence type="ECO:0000313" key="8">
    <source>
        <dbReference type="Proteomes" id="UP000248749"/>
    </source>
</evidence>
<feature type="domain" description="HTH tetR-type" evidence="6">
    <location>
        <begin position="8"/>
        <end position="68"/>
    </location>
</feature>
<evidence type="ECO:0000256" key="1">
    <source>
        <dbReference type="ARBA" id="ARBA00022491"/>
    </source>
</evidence>
<dbReference type="GO" id="GO:0003700">
    <property type="term" value="F:DNA-binding transcription factor activity"/>
    <property type="evidence" value="ECO:0007669"/>
    <property type="project" value="TreeGrafter"/>
</dbReference>
<feature type="DNA-binding region" description="H-T-H motif" evidence="5">
    <location>
        <begin position="31"/>
        <end position="50"/>
    </location>
</feature>
<dbReference type="PROSITE" id="PS50977">
    <property type="entry name" value="HTH_TETR_2"/>
    <property type="match status" value="1"/>
</dbReference>
<name>A0A2W2D043_9ACTN</name>
<dbReference type="AlphaFoldDB" id="A0A2W2D043"/>
<keyword evidence="3 5" id="KW-0238">DNA-binding</keyword>
<organism evidence="7 8">
    <name type="scientific">Micromonospora deserti</name>
    <dbReference type="NCBI Taxonomy" id="2070366"/>
    <lineage>
        <taxon>Bacteria</taxon>
        <taxon>Bacillati</taxon>
        <taxon>Actinomycetota</taxon>
        <taxon>Actinomycetes</taxon>
        <taxon>Micromonosporales</taxon>
        <taxon>Micromonosporaceae</taxon>
        <taxon>Micromonospora</taxon>
    </lineage>
</organism>
<reference evidence="7 8" key="1">
    <citation type="submission" date="2018-01" db="EMBL/GenBank/DDBJ databases">
        <title>Draft genome sequence of Salinispora sp. 13K206.</title>
        <authorList>
            <person name="Sahin N."/>
            <person name="Saygin H."/>
            <person name="Ay H."/>
        </authorList>
    </citation>
    <scope>NUCLEOTIDE SEQUENCE [LARGE SCALE GENOMIC DNA]</scope>
    <source>
        <strain evidence="7 8">13K206</strain>
    </source>
</reference>
<dbReference type="InterPro" id="IPR039538">
    <property type="entry name" value="BetI_C"/>
</dbReference>
<keyword evidence="4" id="KW-0804">Transcription</keyword>
<dbReference type="Pfam" id="PF13977">
    <property type="entry name" value="TetR_C_6"/>
    <property type="match status" value="1"/>
</dbReference>
<keyword evidence="2" id="KW-0805">Transcription regulation</keyword>
<dbReference type="InterPro" id="IPR001647">
    <property type="entry name" value="HTH_TetR"/>
</dbReference>
<evidence type="ECO:0000256" key="5">
    <source>
        <dbReference type="PROSITE-ProRule" id="PRU00335"/>
    </source>
</evidence>
<keyword evidence="8" id="KW-1185">Reference proteome</keyword>
<comment type="caution">
    <text evidence="7">The sequence shown here is derived from an EMBL/GenBank/DDBJ whole genome shotgun (WGS) entry which is preliminary data.</text>
</comment>
<evidence type="ECO:0000256" key="3">
    <source>
        <dbReference type="ARBA" id="ARBA00023125"/>
    </source>
</evidence>
<dbReference type="InterPro" id="IPR009057">
    <property type="entry name" value="Homeodomain-like_sf"/>
</dbReference>
<dbReference type="PANTHER" id="PTHR30055">
    <property type="entry name" value="HTH-TYPE TRANSCRIPTIONAL REGULATOR RUTR"/>
    <property type="match status" value="1"/>
</dbReference>
<dbReference type="SUPFAM" id="SSF46689">
    <property type="entry name" value="Homeodomain-like"/>
    <property type="match status" value="1"/>
</dbReference>
<gene>
    <name evidence="7" type="ORF">C1I99_24245</name>
</gene>
<dbReference type="EMBL" id="POUB01000224">
    <property type="protein sequence ID" value="PZF90646.1"/>
    <property type="molecule type" value="Genomic_DNA"/>
</dbReference>
<dbReference type="InterPro" id="IPR036271">
    <property type="entry name" value="Tet_transcr_reg_TetR-rel_C_sf"/>
</dbReference>
<evidence type="ECO:0000313" key="7">
    <source>
        <dbReference type="EMBL" id="PZF90646.1"/>
    </source>
</evidence>
<proteinExistence type="predicted"/>
<protein>
    <submittedName>
        <fullName evidence="7">TetR family transcriptional regulator</fullName>
    </submittedName>
</protein>
<dbReference type="Pfam" id="PF00440">
    <property type="entry name" value="TetR_N"/>
    <property type="match status" value="1"/>
</dbReference>
<dbReference type="PRINTS" id="PR00455">
    <property type="entry name" value="HTHTETR"/>
</dbReference>
<dbReference type="GO" id="GO:0000976">
    <property type="term" value="F:transcription cis-regulatory region binding"/>
    <property type="evidence" value="ECO:0007669"/>
    <property type="project" value="TreeGrafter"/>
</dbReference>
<dbReference type="RefSeq" id="WP_111136522.1">
    <property type="nucleotide sequence ID" value="NZ_POUB01000224.1"/>
</dbReference>
<evidence type="ECO:0000259" key="6">
    <source>
        <dbReference type="PROSITE" id="PS50977"/>
    </source>
</evidence>
<keyword evidence="1" id="KW-0678">Repressor</keyword>
<dbReference type="OrthoDB" id="9816296at2"/>
<evidence type="ECO:0000256" key="2">
    <source>
        <dbReference type="ARBA" id="ARBA00023015"/>
    </source>
</evidence>
<sequence length="203" mass="22332">MPKVVDHDQRRVEIIEAAWRTIARTGWDSATMAAIAAEAGFANGALKPYFATKDDLLAAAFDHIYVQTGRRMVAATAGKHGLAALRAYCREILPLDETTRDEARVVLPFWHKALTTAHLAARHERAMREWRTQLQRHLSEARDAGEVRTPIPDEDIVGHLLTALLGAQITATLMPDLETAQTLTTQLDAFLELLRGPAGTSCG</sequence>
<evidence type="ECO:0000256" key="4">
    <source>
        <dbReference type="ARBA" id="ARBA00023163"/>
    </source>
</evidence>
<dbReference type="Proteomes" id="UP000248749">
    <property type="component" value="Unassembled WGS sequence"/>
</dbReference>
<dbReference type="Gene3D" id="1.10.357.10">
    <property type="entry name" value="Tetracycline Repressor, domain 2"/>
    <property type="match status" value="1"/>
</dbReference>
<dbReference type="SUPFAM" id="SSF48498">
    <property type="entry name" value="Tetracyclin repressor-like, C-terminal domain"/>
    <property type="match status" value="1"/>
</dbReference>